<keyword evidence="2" id="KW-1185">Reference proteome</keyword>
<dbReference type="RefSeq" id="WP_207299835.1">
    <property type="nucleotide sequence ID" value="NZ_CP071444.1"/>
</dbReference>
<reference evidence="1" key="1">
    <citation type="submission" date="2021-03" db="EMBL/GenBank/DDBJ databases">
        <title>Alkalibacter marinus sp. nov., isolated from tidal flat sediment.</title>
        <authorList>
            <person name="Namirimu T."/>
            <person name="Yang J.-A."/>
            <person name="Yang S.-H."/>
            <person name="Kim Y.-J."/>
            <person name="Kwon K.K."/>
        </authorList>
    </citation>
    <scope>NUCLEOTIDE SEQUENCE</scope>
    <source>
        <strain evidence="1">ES005</strain>
    </source>
</reference>
<organism evidence="1 2">
    <name type="scientific">Alkalibacter rhizosphaerae</name>
    <dbReference type="NCBI Taxonomy" id="2815577"/>
    <lineage>
        <taxon>Bacteria</taxon>
        <taxon>Bacillati</taxon>
        <taxon>Bacillota</taxon>
        <taxon>Clostridia</taxon>
        <taxon>Eubacteriales</taxon>
        <taxon>Eubacteriaceae</taxon>
        <taxon>Alkalibacter</taxon>
    </lineage>
</organism>
<dbReference type="KEGG" id="alka:J0B03_12050"/>
<gene>
    <name evidence="1" type="ORF">J0B03_12050</name>
</gene>
<name>A0A975AHD2_9FIRM</name>
<sequence length="323" mass="36228">MMNLKRTTNLFLIIFLVLLLTGCQLAKEKEGTVEEKDRLMGVFITTEYLDLFDGEVFINDHGDDMLDGDVLIQDEGAPGQRIYARLHTKEHTDPDTGQKVESSEYIFDDVDGIAFFAAQISSETDQSYLSSGAGEGLSDVHIAVHSGDAMESLELTGTIYYSLQAEGSPVFYLNPVHQDADGNVYLTSGTGISFENNMEGVSTNQTMEETITMVEDDQEKEFNTKISVTIAVVYAPETILLLQMDADHNVLSRKEYLPSEIPETLTVEENTDYILVESHYKDLEGDPSTTRTIYDHGEEYLETRYCREDGICISRGTKIEWNK</sequence>
<evidence type="ECO:0000313" key="1">
    <source>
        <dbReference type="EMBL" id="QSX08494.1"/>
    </source>
</evidence>
<dbReference type="EMBL" id="CP071444">
    <property type="protein sequence ID" value="QSX08494.1"/>
    <property type="molecule type" value="Genomic_DNA"/>
</dbReference>
<proteinExistence type="predicted"/>
<protein>
    <submittedName>
        <fullName evidence="1">Uncharacterized protein</fullName>
    </submittedName>
</protein>
<accession>A0A975AHD2</accession>
<dbReference type="Proteomes" id="UP000663499">
    <property type="component" value="Chromosome"/>
</dbReference>
<dbReference type="PROSITE" id="PS51257">
    <property type="entry name" value="PROKAR_LIPOPROTEIN"/>
    <property type="match status" value="1"/>
</dbReference>
<dbReference type="AlphaFoldDB" id="A0A975AHD2"/>
<evidence type="ECO:0000313" key="2">
    <source>
        <dbReference type="Proteomes" id="UP000663499"/>
    </source>
</evidence>